<proteinExistence type="predicted"/>
<keyword evidence="1" id="KW-1133">Transmembrane helix</keyword>
<dbReference type="EMBL" id="JAJOMB010000001">
    <property type="protein sequence ID" value="MCD5309294.1"/>
    <property type="molecule type" value="Genomic_DNA"/>
</dbReference>
<feature type="transmembrane region" description="Helical" evidence="1">
    <location>
        <begin position="28"/>
        <end position="46"/>
    </location>
</feature>
<protein>
    <submittedName>
        <fullName evidence="2">Uncharacterized protein</fullName>
    </submittedName>
</protein>
<comment type="caution">
    <text evidence="2">The sequence shown here is derived from an EMBL/GenBank/DDBJ whole genome shotgun (WGS) entry which is preliminary data.</text>
</comment>
<feature type="transmembrane region" description="Helical" evidence="1">
    <location>
        <begin position="141"/>
        <end position="159"/>
    </location>
</feature>
<evidence type="ECO:0000313" key="2">
    <source>
        <dbReference type="EMBL" id="MCD5309294.1"/>
    </source>
</evidence>
<keyword evidence="1" id="KW-0812">Transmembrane</keyword>
<dbReference type="Proteomes" id="UP001138997">
    <property type="component" value="Unassembled WGS sequence"/>
</dbReference>
<sequence>MTAPLPAGLALVAAAVLAVAGYAGGTVLAAAAGLTVLGLAIGWGELLRLPHRAGTTVLVLVLGVTGLVAGVVAISPEVDVDQPLSVFSGVMAGAVLSTFAHELFRRDGRHNLVESVTGTLAGQFVAVLAAGWILVGDTQAGSAAVVVAAAGTAVGRLVLTLPLAASMLTWVGMGAGLVASVVAAVVVGEVPLGTAAAVGLAVSGVGIAVDRLVDAEGASAGLQPATLARAAAPVAAAGTAAYAILRIGIG</sequence>
<name>A0A9X1SR69_9ACTN</name>
<feature type="transmembrane region" description="Helical" evidence="1">
    <location>
        <begin position="53"/>
        <end position="74"/>
    </location>
</feature>
<keyword evidence="3" id="KW-1185">Reference proteome</keyword>
<organism evidence="2 3">
    <name type="scientific">Kineosporia babensis</name>
    <dbReference type="NCBI Taxonomy" id="499548"/>
    <lineage>
        <taxon>Bacteria</taxon>
        <taxon>Bacillati</taxon>
        <taxon>Actinomycetota</taxon>
        <taxon>Actinomycetes</taxon>
        <taxon>Kineosporiales</taxon>
        <taxon>Kineosporiaceae</taxon>
        <taxon>Kineosporia</taxon>
    </lineage>
</organism>
<dbReference type="AlphaFoldDB" id="A0A9X1SR69"/>
<gene>
    <name evidence="2" type="ORF">LR394_00165</name>
</gene>
<feature type="transmembrane region" description="Helical" evidence="1">
    <location>
        <begin position="230"/>
        <end position="249"/>
    </location>
</feature>
<dbReference type="RefSeq" id="WP_231438224.1">
    <property type="nucleotide sequence ID" value="NZ_JAJOMB010000001.1"/>
</dbReference>
<reference evidence="2" key="1">
    <citation type="submission" date="2021-11" db="EMBL/GenBank/DDBJ databases">
        <title>Streptomyces corallinus and Kineosporia corallina sp. nov., two new coral-derived marine actinobacteria.</title>
        <authorList>
            <person name="Buangrab K."/>
            <person name="Sutthacheep M."/>
            <person name="Yeemin T."/>
            <person name="Harunari E."/>
            <person name="Igarashi Y."/>
            <person name="Sripreechasak P."/>
            <person name="Kanchanasin P."/>
            <person name="Tanasupawat S."/>
            <person name="Phongsopitanun W."/>
        </authorList>
    </citation>
    <scope>NUCLEOTIDE SEQUENCE</scope>
    <source>
        <strain evidence="2">JCM 31032</strain>
    </source>
</reference>
<keyword evidence="1" id="KW-0472">Membrane</keyword>
<feature type="transmembrane region" description="Helical" evidence="1">
    <location>
        <begin position="166"/>
        <end position="186"/>
    </location>
</feature>
<accession>A0A9X1SR69</accession>
<feature type="transmembrane region" description="Helical" evidence="1">
    <location>
        <begin position="86"/>
        <end position="104"/>
    </location>
</feature>
<evidence type="ECO:0000313" key="3">
    <source>
        <dbReference type="Proteomes" id="UP001138997"/>
    </source>
</evidence>
<evidence type="ECO:0000256" key="1">
    <source>
        <dbReference type="SAM" id="Phobius"/>
    </source>
</evidence>
<feature type="transmembrane region" description="Helical" evidence="1">
    <location>
        <begin position="116"/>
        <end position="135"/>
    </location>
</feature>